<dbReference type="AlphaFoldDB" id="A0A643G8L9"/>
<organism evidence="1 2">
    <name type="scientific">Cupriavidus basilensis</name>
    <dbReference type="NCBI Taxonomy" id="68895"/>
    <lineage>
        <taxon>Bacteria</taxon>
        <taxon>Pseudomonadati</taxon>
        <taxon>Pseudomonadota</taxon>
        <taxon>Betaproteobacteria</taxon>
        <taxon>Burkholderiales</taxon>
        <taxon>Burkholderiaceae</taxon>
        <taxon>Cupriavidus</taxon>
    </lineage>
</organism>
<reference evidence="1 2" key="1">
    <citation type="submission" date="2020-10" db="EMBL/GenBank/DDBJ databases">
        <title>Complete genome sequence of Cupriavidus basilensis CCUG 49340T.</title>
        <authorList>
            <person name="Salva-Serra F."/>
            <person name="Donoso R.A."/>
            <person name="Cho K.H."/>
            <person name="Yoo J.A."/>
            <person name="Lee K."/>
            <person name="Yoon S.-H."/>
            <person name="Perez-Pantoja D."/>
            <person name="Moore E.R.B."/>
        </authorList>
    </citation>
    <scope>NUCLEOTIDE SEQUENCE [LARGE SCALE GENOMIC DNA]</scope>
    <source>
        <strain evidence="2">CCUG 49340</strain>
    </source>
</reference>
<name>A0A643G8L9_9BURK</name>
<protein>
    <submittedName>
        <fullName evidence="1">Uncharacterized protein</fullName>
    </submittedName>
</protein>
<dbReference type="GeneID" id="98401750"/>
<dbReference type="Proteomes" id="UP000397656">
    <property type="component" value="Chromosome 1"/>
</dbReference>
<evidence type="ECO:0000313" key="1">
    <source>
        <dbReference type="EMBL" id="QOT75083.1"/>
    </source>
</evidence>
<dbReference type="EMBL" id="CP062803">
    <property type="protein sequence ID" value="QOT75083.1"/>
    <property type="molecule type" value="Genomic_DNA"/>
</dbReference>
<accession>A0A643G8L9</accession>
<sequence>MSAHTPGPWHRNIKPASKYNVVFAGRNTHVAAVKTQGMSEAEIEANMDLIVAAPDMLALFRKMLAEYEDHPTIGMNLWENDLRAVIAQATGGAA</sequence>
<dbReference type="RefSeq" id="WP_150983258.1">
    <property type="nucleotide sequence ID" value="NZ_CP062803.1"/>
</dbReference>
<evidence type="ECO:0000313" key="2">
    <source>
        <dbReference type="Proteomes" id="UP000397656"/>
    </source>
</evidence>
<gene>
    <name evidence="1" type="ORF">F7R26_012605</name>
</gene>
<proteinExistence type="predicted"/>